<keyword evidence="2" id="KW-0812">Transmembrane</keyword>
<dbReference type="PROSITE" id="PS50041">
    <property type="entry name" value="C_TYPE_LECTIN_2"/>
    <property type="match status" value="1"/>
</dbReference>
<dbReference type="Ensembl" id="ENSPRET00000025344.1">
    <property type="protein sequence ID" value="ENSPREP00000025094.1"/>
    <property type="gene ID" value="ENSPREG00000016940.1"/>
</dbReference>
<keyword evidence="3" id="KW-0732">Signal</keyword>
<keyword evidence="6" id="KW-1185">Reference proteome</keyword>
<keyword evidence="2" id="KW-0472">Membrane</keyword>
<dbReference type="Proteomes" id="UP000242638">
    <property type="component" value="Unassembled WGS sequence"/>
</dbReference>
<keyword evidence="2" id="KW-1133">Transmembrane helix</keyword>
<feature type="chain" id="PRO_5018314378" evidence="3">
    <location>
        <begin position="24"/>
        <end position="262"/>
    </location>
</feature>
<dbReference type="InterPro" id="IPR016186">
    <property type="entry name" value="C-type_lectin-like/link_sf"/>
</dbReference>
<dbReference type="PANTHER" id="PTHR47218">
    <property type="entry name" value="C-TYPE LECTIN DOMAIN FAMILY 7 MEMBER A"/>
    <property type="match status" value="1"/>
</dbReference>
<feature type="signal peptide" evidence="3">
    <location>
        <begin position="1"/>
        <end position="23"/>
    </location>
</feature>
<proteinExistence type="predicted"/>
<dbReference type="Gene3D" id="3.10.100.10">
    <property type="entry name" value="Mannose-Binding Protein A, subunit A"/>
    <property type="match status" value="1"/>
</dbReference>
<protein>
    <submittedName>
        <fullName evidence="5">Killer cell lectin-like receptor subfamily F member 1</fullName>
    </submittedName>
</protein>
<dbReference type="SMART" id="SM00034">
    <property type="entry name" value="CLECT"/>
    <property type="match status" value="1"/>
</dbReference>
<organism evidence="5 6">
    <name type="scientific">Poecilia reticulata</name>
    <name type="common">Guppy</name>
    <name type="synonym">Acanthophacelus reticulatus</name>
    <dbReference type="NCBI Taxonomy" id="8081"/>
    <lineage>
        <taxon>Eukaryota</taxon>
        <taxon>Metazoa</taxon>
        <taxon>Chordata</taxon>
        <taxon>Craniata</taxon>
        <taxon>Vertebrata</taxon>
        <taxon>Euteleostomi</taxon>
        <taxon>Actinopterygii</taxon>
        <taxon>Neopterygii</taxon>
        <taxon>Teleostei</taxon>
        <taxon>Neoteleostei</taxon>
        <taxon>Acanthomorphata</taxon>
        <taxon>Ovalentaria</taxon>
        <taxon>Atherinomorphae</taxon>
        <taxon>Cyprinodontiformes</taxon>
        <taxon>Poeciliidae</taxon>
        <taxon>Poeciliinae</taxon>
        <taxon>Poecilia</taxon>
    </lineage>
</organism>
<feature type="coiled-coil region" evidence="1">
    <location>
        <begin position="70"/>
        <end position="104"/>
    </location>
</feature>
<dbReference type="GeneTree" id="ENSGT00940000167246"/>
<evidence type="ECO:0000259" key="4">
    <source>
        <dbReference type="PROSITE" id="PS50041"/>
    </source>
</evidence>
<dbReference type="InterPro" id="IPR001304">
    <property type="entry name" value="C-type_lectin-like"/>
</dbReference>
<reference evidence="5" key="2">
    <citation type="submission" date="2025-08" db="UniProtKB">
        <authorList>
            <consortium name="Ensembl"/>
        </authorList>
    </citation>
    <scope>IDENTIFICATION</scope>
    <source>
        <strain evidence="5">Guanapo</strain>
    </source>
</reference>
<feature type="transmembrane region" description="Helical" evidence="2">
    <location>
        <begin position="36"/>
        <end position="58"/>
    </location>
</feature>
<dbReference type="InterPro" id="IPR016187">
    <property type="entry name" value="CTDL_fold"/>
</dbReference>
<evidence type="ECO:0000256" key="3">
    <source>
        <dbReference type="SAM" id="SignalP"/>
    </source>
</evidence>
<accession>A0A3P9PTK1</accession>
<sequence length="262" mass="30615">MRLKTRIITMLMLLMCLSLFLSGQEKEETASLCGSRLMLVCLGILCVLLVGSIAVIVYMSMKTTVQQTEINDLIKENERVTEENKMMQNKNKELSRERDDLNKTLGFIQKFDDFPVKDYCSDEGCKPCRTDWILFQGKCYLFYDKPDPWKSWTGSRTFCQDKHADLVVIDDLEEQEFVSKNLKFYYDEYHGYWMGLQEVNNTWTWINGRADTLGFWMKEALGTSGPVALLIPERNLTENWDKADEVFKNKFICEHEAVIWPV</sequence>
<evidence type="ECO:0000256" key="2">
    <source>
        <dbReference type="SAM" id="Phobius"/>
    </source>
</evidence>
<reference evidence="6" key="1">
    <citation type="submission" date="2013-11" db="EMBL/GenBank/DDBJ databases">
        <title>The genomic landscape of the Guanapo guppy.</title>
        <authorList>
            <person name="Kuenstner A."/>
            <person name="Dreyer C."/>
        </authorList>
    </citation>
    <scope>NUCLEOTIDE SEQUENCE</scope>
    <source>
        <strain evidence="6">Guanapo</strain>
    </source>
</reference>
<evidence type="ECO:0000256" key="1">
    <source>
        <dbReference type="SAM" id="Coils"/>
    </source>
</evidence>
<reference evidence="5" key="3">
    <citation type="submission" date="2025-09" db="UniProtKB">
        <authorList>
            <consortium name="Ensembl"/>
        </authorList>
    </citation>
    <scope>IDENTIFICATION</scope>
    <source>
        <strain evidence="5">Guanapo</strain>
    </source>
</reference>
<dbReference type="GO" id="GO:0001872">
    <property type="term" value="F:(1-&gt;3)-beta-D-glucan binding"/>
    <property type="evidence" value="ECO:0007669"/>
    <property type="project" value="InterPro"/>
</dbReference>
<keyword evidence="1" id="KW-0175">Coiled coil</keyword>
<name>A0A3P9PTK1_POERE</name>
<dbReference type="SUPFAM" id="SSF56436">
    <property type="entry name" value="C-type lectin-like"/>
    <property type="match status" value="1"/>
</dbReference>
<dbReference type="OMA" id="WVWIDGH"/>
<dbReference type="PANTHER" id="PTHR47218:SF2">
    <property type="entry name" value="C-TYPE LECTIN DOMAIN-CONTAINING PROTEIN"/>
    <property type="match status" value="1"/>
</dbReference>
<dbReference type="AlphaFoldDB" id="A0A3P9PTK1"/>
<evidence type="ECO:0000313" key="6">
    <source>
        <dbReference type="Proteomes" id="UP000242638"/>
    </source>
</evidence>
<dbReference type="Pfam" id="PF00059">
    <property type="entry name" value="Lectin_C"/>
    <property type="match status" value="1"/>
</dbReference>
<evidence type="ECO:0000313" key="5">
    <source>
        <dbReference type="Ensembl" id="ENSPREP00000025094.1"/>
    </source>
</evidence>
<dbReference type="GO" id="GO:0071226">
    <property type="term" value="P:cellular response to molecule of fungal origin"/>
    <property type="evidence" value="ECO:0007669"/>
    <property type="project" value="InterPro"/>
</dbReference>
<dbReference type="InterPro" id="IPR042808">
    <property type="entry name" value="CLEC7A"/>
</dbReference>
<feature type="domain" description="C-type lectin" evidence="4">
    <location>
        <begin position="135"/>
        <end position="254"/>
    </location>
</feature>